<dbReference type="PANTHER" id="PTHR11803:SF39">
    <property type="entry name" value="2-IMINOBUTANOATE_2-IMINOPROPANOATE DEAMINASE"/>
    <property type="match status" value="1"/>
</dbReference>
<dbReference type="GO" id="GO:0019239">
    <property type="term" value="F:deaminase activity"/>
    <property type="evidence" value="ECO:0007669"/>
    <property type="project" value="TreeGrafter"/>
</dbReference>
<dbReference type="NCBIfam" id="TIGR00004">
    <property type="entry name" value="Rid family detoxifying hydrolase"/>
    <property type="match status" value="1"/>
</dbReference>
<dbReference type="InterPro" id="IPR035959">
    <property type="entry name" value="RutC-like_sf"/>
</dbReference>
<organism evidence="2">
    <name type="scientific">Actinomyces succiniciruminis</name>
    <dbReference type="NCBI Taxonomy" id="1522002"/>
    <lineage>
        <taxon>Bacteria</taxon>
        <taxon>Bacillati</taxon>
        <taxon>Actinomycetota</taxon>
        <taxon>Actinomycetes</taxon>
        <taxon>Actinomycetales</taxon>
        <taxon>Actinomycetaceae</taxon>
        <taxon>Actinomyces</taxon>
    </lineage>
</organism>
<accession>A0A1L7RN75</accession>
<gene>
    <name evidence="2" type="ORF">AAM4_1818</name>
</gene>
<dbReference type="PROSITE" id="PS01094">
    <property type="entry name" value="UPF0076"/>
    <property type="match status" value="1"/>
</dbReference>
<dbReference type="EMBL" id="LK995517">
    <property type="protein sequence ID" value="CED91650.1"/>
    <property type="molecule type" value="Genomic_DNA"/>
</dbReference>
<dbReference type="Gene3D" id="3.30.1330.40">
    <property type="entry name" value="RutC-like"/>
    <property type="match status" value="1"/>
</dbReference>
<evidence type="ECO:0000256" key="1">
    <source>
        <dbReference type="ARBA" id="ARBA00010552"/>
    </source>
</evidence>
<proteinExistence type="inferred from homology"/>
<dbReference type="Pfam" id="PF01042">
    <property type="entry name" value="Ribonuc_L-PSP"/>
    <property type="match status" value="1"/>
</dbReference>
<sequence length="135" mass="13353">MSTAAQTAIATTNAPAAVGPYSQAVSTGAGSGATVYISGQVPLDPATGELVDGGIAAQAERVLTNIGAILEAAGLGYEHVVKTTVLLADIADFAAVNEVYARFFSGAVLPARAAFQVAALPLGAGVEIEAVAVRP</sequence>
<dbReference type="InterPro" id="IPR019897">
    <property type="entry name" value="RidA_CS"/>
</dbReference>
<comment type="similarity">
    <text evidence="1">Belongs to the RutC family.</text>
</comment>
<name>A0A1L7RN75_9ACTO</name>
<dbReference type="PANTHER" id="PTHR11803">
    <property type="entry name" value="2-IMINOBUTANOATE/2-IMINOPROPANOATE DEAMINASE RIDA"/>
    <property type="match status" value="1"/>
</dbReference>
<protein>
    <submittedName>
        <fullName evidence="2">Protein DfrA</fullName>
    </submittedName>
</protein>
<reference evidence="2" key="1">
    <citation type="submission" date="2014-07" db="EMBL/GenBank/DDBJ databases">
        <authorList>
            <person name="Zhang J.E."/>
            <person name="Yang H."/>
            <person name="Guo J."/>
            <person name="Deng Z."/>
            <person name="Luo H."/>
            <person name="Luo M."/>
            <person name="Zhao B."/>
        </authorList>
    </citation>
    <scope>NUCLEOTIDE SEQUENCE</scope>
    <source>
        <strain evidence="2">AM4</strain>
    </source>
</reference>
<evidence type="ECO:0000313" key="2">
    <source>
        <dbReference type="EMBL" id="CED91650.1"/>
    </source>
</evidence>
<dbReference type="GO" id="GO:0005829">
    <property type="term" value="C:cytosol"/>
    <property type="evidence" value="ECO:0007669"/>
    <property type="project" value="TreeGrafter"/>
</dbReference>
<dbReference type="CDD" id="cd00448">
    <property type="entry name" value="YjgF_YER057c_UK114_family"/>
    <property type="match status" value="1"/>
</dbReference>
<dbReference type="SUPFAM" id="SSF55298">
    <property type="entry name" value="YjgF-like"/>
    <property type="match status" value="1"/>
</dbReference>
<dbReference type="InterPro" id="IPR006056">
    <property type="entry name" value="RidA"/>
</dbReference>
<dbReference type="InterPro" id="IPR006175">
    <property type="entry name" value="YjgF/YER057c/UK114"/>
</dbReference>
<dbReference type="RefSeq" id="WP_210580574.1">
    <property type="nucleotide sequence ID" value="NZ_LK995517.1"/>
</dbReference>
<dbReference type="AlphaFoldDB" id="A0A1L7RN75"/>
<dbReference type="FunFam" id="3.30.1330.40:FF:000001">
    <property type="entry name" value="L-PSP family endoribonuclease"/>
    <property type="match status" value="1"/>
</dbReference>